<evidence type="ECO:0000259" key="10">
    <source>
        <dbReference type="PROSITE" id="PS50263"/>
    </source>
</evidence>
<dbReference type="PROSITE" id="PS50263">
    <property type="entry name" value="CN_HYDROLASE"/>
    <property type="match status" value="1"/>
</dbReference>
<evidence type="ECO:0000256" key="4">
    <source>
        <dbReference type="ARBA" id="ARBA00022679"/>
    </source>
</evidence>
<dbReference type="InterPro" id="IPR036526">
    <property type="entry name" value="C-N_Hydrolase_sf"/>
</dbReference>
<dbReference type="PANTHER" id="PTHR38686:SF1">
    <property type="entry name" value="APOLIPOPROTEIN N-ACYLTRANSFERASE"/>
    <property type="match status" value="1"/>
</dbReference>
<dbReference type="EMBL" id="PYGD01000009">
    <property type="protein sequence ID" value="PSK90110.1"/>
    <property type="molecule type" value="Genomic_DNA"/>
</dbReference>
<evidence type="ECO:0000256" key="6">
    <source>
        <dbReference type="ARBA" id="ARBA00022989"/>
    </source>
</evidence>
<reference evidence="11 12" key="1">
    <citation type="submission" date="2018-03" db="EMBL/GenBank/DDBJ databases">
        <title>Genomic Encyclopedia of Type Strains, Phase III (KMG-III): the genomes of soil and plant-associated and newly described type strains.</title>
        <authorList>
            <person name="Whitman W."/>
        </authorList>
    </citation>
    <scope>NUCLEOTIDE SEQUENCE [LARGE SCALE GENOMIC DNA]</scope>
    <source>
        <strain evidence="11 12">CGMCC 1.12700</strain>
    </source>
</reference>
<dbReference type="AlphaFoldDB" id="A0A2P8CYS4"/>
<proteinExistence type="inferred from homology"/>
<evidence type="ECO:0000256" key="3">
    <source>
        <dbReference type="ARBA" id="ARBA00022475"/>
    </source>
</evidence>
<comment type="catalytic activity">
    <reaction evidence="9">
        <text>N-terminal S-1,2-diacyl-sn-glyceryl-L-cysteinyl-[lipoprotein] + a glycerophospholipid = N-acyl-S-1,2-diacyl-sn-glyceryl-L-cysteinyl-[lipoprotein] + a 2-acyl-sn-glycero-3-phospholipid + H(+)</text>
        <dbReference type="Rhea" id="RHEA:48228"/>
        <dbReference type="Rhea" id="RHEA-COMP:14681"/>
        <dbReference type="Rhea" id="RHEA-COMP:14684"/>
        <dbReference type="ChEBI" id="CHEBI:15378"/>
        <dbReference type="ChEBI" id="CHEBI:136912"/>
        <dbReference type="ChEBI" id="CHEBI:140656"/>
        <dbReference type="ChEBI" id="CHEBI:140657"/>
        <dbReference type="ChEBI" id="CHEBI:140660"/>
        <dbReference type="EC" id="2.3.1.269"/>
    </reaction>
</comment>
<feature type="transmembrane region" description="Helical" evidence="9">
    <location>
        <begin position="50"/>
        <end position="69"/>
    </location>
</feature>
<evidence type="ECO:0000313" key="11">
    <source>
        <dbReference type="EMBL" id="PSK90110.1"/>
    </source>
</evidence>
<evidence type="ECO:0000256" key="7">
    <source>
        <dbReference type="ARBA" id="ARBA00023136"/>
    </source>
</evidence>
<keyword evidence="5 9" id="KW-0812">Transmembrane</keyword>
<evidence type="ECO:0000313" key="12">
    <source>
        <dbReference type="Proteomes" id="UP000240572"/>
    </source>
</evidence>
<comment type="subcellular location">
    <subcellularLocation>
        <location evidence="1 9">Cell membrane</location>
        <topology evidence="1 9">Multi-pass membrane protein</topology>
    </subcellularLocation>
</comment>
<evidence type="ECO:0000256" key="5">
    <source>
        <dbReference type="ARBA" id="ARBA00022692"/>
    </source>
</evidence>
<dbReference type="NCBIfam" id="TIGR00546">
    <property type="entry name" value="lnt"/>
    <property type="match status" value="1"/>
</dbReference>
<dbReference type="Proteomes" id="UP000240572">
    <property type="component" value="Unassembled WGS sequence"/>
</dbReference>
<evidence type="ECO:0000256" key="2">
    <source>
        <dbReference type="ARBA" id="ARBA00010065"/>
    </source>
</evidence>
<feature type="transmembrane region" description="Helical" evidence="9">
    <location>
        <begin position="121"/>
        <end position="144"/>
    </location>
</feature>
<dbReference type="RefSeq" id="WP_106524451.1">
    <property type="nucleotide sequence ID" value="NZ_PYGD01000009.1"/>
</dbReference>
<feature type="domain" description="CN hydrolase" evidence="10">
    <location>
        <begin position="230"/>
        <end position="475"/>
    </location>
</feature>
<dbReference type="PANTHER" id="PTHR38686">
    <property type="entry name" value="APOLIPOPROTEIN N-ACYLTRANSFERASE"/>
    <property type="match status" value="1"/>
</dbReference>
<keyword evidence="11" id="KW-0449">Lipoprotein</keyword>
<dbReference type="GO" id="GO:0005886">
    <property type="term" value="C:plasma membrane"/>
    <property type="evidence" value="ECO:0007669"/>
    <property type="project" value="UniProtKB-SubCell"/>
</dbReference>
<keyword evidence="3 9" id="KW-1003">Cell membrane</keyword>
<accession>A0A2P8CYS4</accession>
<dbReference type="HAMAP" id="MF_01148">
    <property type="entry name" value="Lnt"/>
    <property type="match status" value="1"/>
</dbReference>
<dbReference type="Gene3D" id="3.60.110.10">
    <property type="entry name" value="Carbon-nitrogen hydrolase"/>
    <property type="match status" value="1"/>
</dbReference>
<feature type="transmembrane region" description="Helical" evidence="9">
    <location>
        <begin position="12"/>
        <end position="38"/>
    </location>
</feature>
<keyword evidence="12" id="KW-1185">Reference proteome</keyword>
<gene>
    <name evidence="9" type="primary">lnt</name>
    <name evidence="11" type="ORF">B0I18_109116</name>
</gene>
<dbReference type="UniPathway" id="UPA00666"/>
<dbReference type="Pfam" id="PF20154">
    <property type="entry name" value="LNT_N"/>
    <property type="match status" value="1"/>
</dbReference>
<keyword evidence="8 9" id="KW-0012">Acyltransferase</keyword>
<keyword evidence="4 9" id="KW-0808">Transferase</keyword>
<feature type="transmembrane region" description="Helical" evidence="9">
    <location>
        <begin position="193"/>
        <end position="214"/>
    </location>
</feature>
<dbReference type="GO" id="GO:0016410">
    <property type="term" value="F:N-acyltransferase activity"/>
    <property type="evidence" value="ECO:0007669"/>
    <property type="project" value="UniProtKB-UniRule"/>
</dbReference>
<sequence>MNHSFIRKYLPVIIGATLYLFTLGYFQVVLAWICLVPLFLRLDTYSRKTAFCAGAIFGLIVGIVALYWLPLTVFSLSNGSLLQSILMAIPVIAIPVVYYGLILLAFSLLRRKSRWLWTNALILAAIWTIGEWLLALVFAGMPWLSFGVGSILLGNLYAIQPAAFAGIYILHFAVVFVNYLFAHFIARKQWRALVLPVGAAAVYMAAGYGIWYAYCAQALKPERQVSVVVLSGNIPATLAWNEANGSMLAARLLRLNEQALKAKPDIVLWPESAVPWTYSPGDDFIKEVVKSSAQSPGTCHIIGMATYLNSHENYNSAYSLLADGRVTGRHDKYHLVSMAEKPLSIGSLSFFKDEALTYCRVGREGTVLPTPGGKAGVLICSEVMAPGAARAAVAHGAQFLVSLSNDALFGSARGPINQQFYRNRLRAVETRKDIAVSCNMGTSGKVAASGEMITFEDTENGIAESVQLVPNDYQPTPVCYGTVFLGSLVAVLLLSIAYNPSDS</sequence>
<evidence type="ECO:0000256" key="9">
    <source>
        <dbReference type="HAMAP-Rule" id="MF_01148"/>
    </source>
</evidence>
<dbReference type="SUPFAM" id="SSF56317">
    <property type="entry name" value="Carbon-nitrogen hydrolase"/>
    <property type="match status" value="1"/>
</dbReference>
<comment type="caution">
    <text evidence="11">The sequence shown here is derived from an EMBL/GenBank/DDBJ whole genome shotgun (WGS) entry which is preliminary data.</text>
</comment>
<evidence type="ECO:0000256" key="8">
    <source>
        <dbReference type="ARBA" id="ARBA00023315"/>
    </source>
</evidence>
<feature type="transmembrane region" description="Helical" evidence="9">
    <location>
        <begin position="156"/>
        <end position="181"/>
    </location>
</feature>
<dbReference type="InterPro" id="IPR003010">
    <property type="entry name" value="C-N_Hydrolase"/>
</dbReference>
<protein>
    <recommendedName>
        <fullName evidence="9">Apolipoprotein N-acyltransferase</fullName>
        <shortName evidence="9">ALP N-acyltransferase</shortName>
        <ecNumber evidence="9">2.3.1.269</ecNumber>
    </recommendedName>
</protein>
<dbReference type="GO" id="GO:0042158">
    <property type="term" value="P:lipoprotein biosynthetic process"/>
    <property type="evidence" value="ECO:0007669"/>
    <property type="project" value="UniProtKB-UniRule"/>
</dbReference>
<name>A0A2P8CYS4_9BACT</name>
<keyword evidence="7 9" id="KW-0472">Membrane</keyword>
<comment type="similarity">
    <text evidence="2 9">Belongs to the CN hydrolase family. Apolipoprotein N-acyltransferase subfamily.</text>
</comment>
<feature type="transmembrane region" description="Helical" evidence="9">
    <location>
        <begin position="81"/>
        <end position="109"/>
    </location>
</feature>
<organism evidence="11 12">
    <name type="scientific">Taibaiella chishuiensis</name>
    <dbReference type="NCBI Taxonomy" id="1434707"/>
    <lineage>
        <taxon>Bacteria</taxon>
        <taxon>Pseudomonadati</taxon>
        <taxon>Bacteroidota</taxon>
        <taxon>Chitinophagia</taxon>
        <taxon>Chitinophagales</taxon>
        <taxon>Chitinophagaceae</taxon>
        <taxon>Taibaiella</taxon>
    </lineage>
</organism>
<dbReference type="InterPro" id="IPR004563">
    <property type="entry name" value="Apolipo_AcylTrfase"/>
</dbReference>
<evidence type="ECO:0000256" key="1">
    <source>
        <dbReference type="ARBA" id="ARBA00004651"/>
    </source>
</evidence>
<dbReference type="EC" id="2.3.1.269" evidence="9"/>
<keyword evidence="6 9" id="KW-1133">Transmembrane helix</keyword>
<comment type="pathway">
    <text evidence="9">Protein modification; lipoprotein biosynthesis (N-acyl transfer).</text>
</comment>
<dbReference type="InterPro" id="IPR045378">
    <property type="entry name" value="LNT_N"/>
</dbReference>
<comment type="function">
    <text evidence="9">Catalyzes the phospholipid dependent N-acylation of the N-terminal cysteine of apolipoprotein, the last step in lipoprotein maturation.</text>
</comment>
<dbReference type="OrthoDB" id="9804277at2"/>
<dbReference type="Pfam" id="PF00795">
    <property type="entry name" value="CN_hydrolase"/>
    <property type="match status" value="1"/>
</dbReference>